<dbReference type="AlphaFoldDB" id="A0A845L4P5"/>
<comment type="caution">
    <text evidence="2">The sequence shown here is derived from an EMBL/GenBank/DDBJ whole genome shotgun (WGS) entry which is preliminary data.</text>
</comment>
<protein>
    <submittedName>
        <fullName evidence="2">PadR family transcriptional regulator</fullName>
    </submittedName>
</protein>
<gene>
    <name evidence="2" type="ORF">GTO91_09890</name>
</gene>
<evidence type="ECO:0000259" key="1">
    <source>
        <dbReference type="Pfam" id="PF03551"/>
    </source>
</evidence>
<name>A0A845L4P5_9FIRM</name>
<keyword evidence="3" id="KW-1185">Reference proteome</keyword>
<dbReference type="RefSeq" id="WP_161258524.1">
    <property type="nucleotide sequence ID" value="NZ_WXEY01000009.1"/>
</dbReference>
<dbReference type="EMBL" id="WXEY01000009">
    <property type="protein sequence ID" value="MZP30015.1"/>
    <property type="molecule type" value="Genomic_DNA"/>
</dbReference>
<dbReference type="Pfam" id="PF03551">
    <property type="entry name" value="PadR"/>
    <property type="match status" value="1"/>
</dbReference>
<dbReference type="PANTHER" id="PTHR33169:SF14">
    <property type="entry name" value="TRANSCRIPTIONAL REGULATOR RV3488"/>
    <property type="match status" value="1"/>
</dbReference>
<dbReference type="InterPro" id="IPR005149">
    <property type="entry name" value="Tscrpt_reg_PadR_N"/>
</dbReference>
<organism evidence="2 3">
    <name type="scientific">Heliomicrobium undosum</name>
    <dbReference type="NCBI Taxonomy" id="121734"/>
    <lineage>
        <taxon>Bacteria</taxon>
        <taxon>Bacillati</taxon>
        <taxon>Bacillota</taxon>
        <taxon>Clostridia</taxon>
        <taxon>Eubacteriales</taxon>
        <taxon>Heliobacteriaceae</taxon>
        <taxon>Heliomicrobium</taxon>
    </lineage>
</organism>
<dbReference type="InterPro" id="IPR036390">
    <property type="entry name" value="WH_DNA-bd_sf"/>
</dbReference>
<dbReference type="OrthoDB" id="9808017at2"/>
<sequence>MAKVNYGRHLPAFILLFLAQEPAYGLTLLKQLEQRLPHNNADSAAVYRALQELEKSEAVESYWDTSDPGPAKKWYKISPQGFRILDDFKKDIEQRKSNIEFFLSEYAKLFSKE</sequence>
<evidence type="ECO:0000313" key="2">
    <source>
        <dbReference type="EMBL" id="MZP30015.1"/>
    </source>
</evidence>
<dbReference type="InterPro" id="IPR052509">
    <property type="entry name" value="Metal_resp_DNA-bind_regulator"/>
</dbReference>
<proteinExistence type="predicted"/>
<dbReference type="Proteomes" id="UP000463470">
    <property type="component" value="Unassembled WGS sequence"/>
</dbReference>
<dbReference type="SUPFAM" id="SSF46785">
    <property type="entry name" value="Winged helix' DNA-binding domain"/>
    <property type="match status" value="1"/>
</dbReference>
<accession>A0A845L4P5</accession>
<feature type="domain" description="Transcription regulator PadR N-terminal" evidence="1">
    <location>
        <begin position="14"/>
        <end position="84"/>
    </location>
</feature>
<dbReference type="PANTHER" id="PTHR33169">
    <property type="entry name" value="PADR-FAMILY TRANSCRIPTIONAL REGULATOR"/>
    <property type="match status" value="1"/>
</dbReference>
<dbReference type="InterPro" id="IPR036388">
    <property type="entry name" value="WH-like_DNA-bd_sf"/>
</dbReference>
<dbReference type="Gene3D" id="1.10.10.10">
    <property type="entry name" value="Winged helix-like DNA-binding domain superfamily/Winged helix DNA-binding domain"/>
    <property type="match status" value="1"/>
</dbReference>
<evidence type="ECO:0000313" key="3">
    <source>
        <dbReference type="Proteomes" id="UP000463470"/>
    </source>
</evidence>
<reference evidence="2 3" key="1">
    <citation type="submission" date="2020-01" db="EMBL/GenBank/DDBJ databases">
        <title>Whole-genome sequence of Heliobacterium undosum DSM 13378.</title>
        <authorList>
            <person name="Kyndt J.A."/>
            <person name="Meyer T.E."/>
        </authorList>
    </citation>
    <scope>NUCLEOTIDE SEQUENCE [LARGE SCALE GENOMIC DNA]</scope>
    <source>
        <strain evidence="2 3">DSM 13378</strain>
    </source>
</reference>